<organism evidence="6">
    <name type="scientific">Timema poppense</name>
    <name type="common">Walking stick</name>
    <dbReference type="NCBI Taxonomy" id="170557"/>
    <lineage>
        <taxon>Eukaryota</taxon>
        <taxon>Metazoa</taxon>
        <taxon>Ecdysozoa</taxon>
        <taxon>Arthropoda</taxon>
        <taxon>Hexapoda</taxon>
        <taxon>Insecta</taxon>
        <taxon>Pterygota</taxon>
        <taxon>Neoptera</taxon>
        <taxon>Polyneoptera</taxon>
        <taxon>Phasmatodea</taxon>
        <taxon>Timematodea</taxon>
        <taxon>Timematoidea</taxon>
        <taxon>Timematidae</taxon>
        <taxon>Timema</taxon>
    </lineage>
</organism>
<dbReference type="EMBL" id="OD002371">
    <property type="protein sequence ID" value="CAD7405006.1"/>
    <property type="molecule type" value="Genomic_DNA"/>
</dbReference>
<dbReference type="GO" id="GO:0016298">
    <property type="term" value="F:lipase activity"/>
    <property type="evidence" value="ECO:0007669"/>
    <property type="project" value="InterPro"/>
</dbReference>
<evidence type="ECO:0000313" key="6">
    <source>
        <dbReference type="EMBL" id="CAD7405006.1"/>
    </source>
</evidence>
<dbReference type="InterPro" id="IPR000734">
    <property type="entry name" value="TAG_lipase"/>
</dbReference>
<dbReference type="CDD" id="cd00707">
    <property type="entry name" value="Pancreat_lipase_like"/>
    <property type="match status" value="1"/>
</dbReference>
<dbReference type="PANTHER" id="PTHR11610">
    <property type="entry name" value="LIPASE"/>
    <property type="match status" value="1"/>
</dbReference>
<proteinExistence type="inferred from homology"/>
<accession>A0A7R9CZ19</accession>
<evidence type="ECO:0000256" key="3">
    <source>
        <dbReference type="ARBA" id="ARBA00022525"/>
    </source>
</evidence>
<evidence type="ECO:0000259" key="5">
    <source>
        <dbReference type="Pfam" id="PF00151"/>
    </source>
</evidence>
<feature type="domain" description="Lipase" evidence="5">
    <location>
        <begin position="7"/>
        <end position="204"/>
    </location>
</feature>
<dbReference type="PANTHER" id="PTHR11610:SF173">
    <property type="entry name" value="LIPASE DOMAIN-CONTAINING PROTEIN-RELATED"/>
    <property type="match status" value="1"/>
</dbReference>
<dbReference type="InterPro" id="IPR013818">
    <property type="entry name" value="Lipase"/>
</dbReference>
<reference evidence="6" key="1">
    <citation type="submission" date="2020-11" db="EMBL/GenBank/DDBJ databases">
        <authorList>
            <person name="Tran Van P."/>
        </authorList>
    </citation>
    <scope>NUCLEOTIDE SEQUENCE</scope>
</reference>
<dbReference type="AlphaFoldDB" id="A0A7R9CZ19"/>
<protein>
    <recommendedName>
        <fullName evidence="5">Lipase domain-containing protein</fullName>
    </recommendedName>
</protein>
<dbReference type="GO" id="GO:0005615">
    <property type="term" value="C:extracellular space"/>
    <property type="evidence" value="ECO:0007669"/>
    <property type="project" value="TreeGrafter"/>
</dbReference>
<evidence type="ECO:0000256" key="1">
    <source>
        <dbReference type="ARBA" id="ARBA00004613"/>
    </source>
</evidence>
<dbReference type="GO" id="GO:0017171">
    <property type="term" value="F:serine hydrolase activity"/>
    <property type="evidence" value="ECO:0007669"/>
    <property type="project" value="TreeGrafter"/>
</dbReference>
<evidence type="ECO:0000256" key="4">
    <source>
        <dbReference type="RuleBase" id="RU004262"/>
    </source>
</evidence>
<evidence type="ECO:0000256" key="2">
    <source>
        <dbReference type="ARBA" id="ARBA00010701"/>
    </source>
</evidence>
<gene>
    <name evidence="6" type="ORF">TPSB3V08_LOCUS4774</name>
</gene>
<sequence length="317" mass="33690">MTGRPGENDVNLLLYTRSNPTNPTTLRTGVDSSLGEFNPRHETVFVIHGWTSNPSSVSAITNGFVATGRDYNVIVVDWSGPASPGYVTAVGNAREVGQIIATFIDYLASKGLSTSWIDIIGFSLGAQVAGIAGFRVTAGTVGRVTGLDPAGPLFYTASSENKLDSADGDFVQVIHTNGGVQGYKNAIGHADFFPNGGSSQPGCGVDLQGTWLLVSYGPWFYMSLIRDVGSEELWPLVLHVSYQGRSCAHHRAPAFYAESIARSTPFTATECGSYSDFSNNKCESRPTAVMGAYTPSSGHARGSFYLDTNNDSPYALG</sequence>
<feature type="domain" description="Lipase" evidence="5">
    <location>
        <begin position="245"/>
        <end position="314"/>
    </location>
</feature>
<dbReference type="Pfam" id="PF00151">
    <property type="entry name" value="Lipase"/>
    <property type="match status" value="2"/>
</dbReference>
<dbReference type="GO" id="GO:0016042">
    <property type="term" value="P:lipid catabolic process"/>
    <property type="evidence" value="ECO:0007669"/>
    <property type="project" value="TreeGrafter"/>
</dbReference>
<dbReference type="InterPro" id="IPR029058">
    <property type="entry name" value="AB_hydrolase_fold"/>
</dbReference>
<dbReference type="PRINTS" id="PR00821">
    <property type="entry name" value="TAGLIPASE"/>
</dbReference>
<comment type="similarity">
    <text evidence="2 4">Belongs to the AB hydrolase superfamily. Lipase family.</text>
</comment>
<keyword evidence="3" id="KW-0964">Secreted</keyword>
<comment type="subcellular location">
    <subcellularLocation>
        <location evidence="1">Secreted</location>
    </subcellularLocation>
</comment>
<dbReference type="Gene3D" id="3.40.50.1820">
    <property type="entry name" value="alpha/beta hydrolase"/>
    <property type="match status" value="1"/>
</dbReference>
<name>A0A7R9CZ19_TIMPO</name>
<dbReference type="InterPro" id="IPR033906">
    <property type="entry name" value="Lipase_N"/>
</dbReference>
<dbReference type="SUPFAM" id="SSF53474">
    <property type="entry name" value="alpha/beta-Hydrolases"/>
    <property type="match status" value="1"/>
</dbReference>